<protein>
    <recommendedName>
        <fullName evidence="11">Mannan polymerase II complex ANP1 subunit</fullName>
    </recommendedName>
</protein>
<dbReference type="PANTHER" id="PTHR43083:SF2">
    <property type="entry name" value="MANNAN POLYMERASE II COMPLEX ANP1 SUBUNIT"/>
    <property type="match status" value="1"/>
</dbReference>
<dbReference type="GO" id="GO:0000009">
    <property type="term" value="F:alpha-1,6-mannosyltransferase activity"/>
    <property type="evidence" value="ECO:0007669"/>
    <property type="project" value="TreeGrafter"/>
</dbReference>
<sequence>MLPLHAAETEKMNRHGYGGGANGHAGGGAYPLSPTFVESRGRTFNIRPDKYEKYARPTHTSLEAEGGEIGALTRRLTALAAILLLLMIFLPSIRPTTLIPALSLGLFSAGEAFQIETVRYYDLANVAGTSRGWEREERILLCAPLRDAAPHLPMFFSHLRNLTYPHNLIDLAFLVGDSKDNTLSLLSDLLQDLQAHEDPKAAFGEISIMEKDFGQTVNQDVESRHGFAAQASRRKSMAQARNWLLSAAMRPTHSWVYWRDVDVETAPFTILEDLMRHNKDIIVPNVWRPLPDWLGGEQPYDLNSWQESETALALADTLDEDAVIVEGYAEYATWRPHLAYLRDPYGDPDMEMEIDGVGGVSILAKAKVFRSGVHFPAFSFEKHAETEGFGKMAKRMGYSVVGLPHYTIWHLYEPSVDDIRHMEEMEQERKAREAEERERREREEKIGRVFDVEGREQWERDRKAVEEAQKAEKEREKAEEKAEVMRAEAEKRKGEAAEGAAAAKAKAGDTKDVSNSDSDPTNGDNQAKEPKANEGSTSSSSNPGSSPSPSPSPSPSSSSSTIKAASESENQLADLAQKEEGSVAHVERPATESGGVRLDELEHDMRGPVGAG</sequence>
<dbReference type="FunFam" id="3.90.550.10:FF:000017">
    <property type="entry name" value="Mannan polymerase II complex ANP1 subunit"/>
    <property type="match status" value="1"/>
</dbReference>
<evidence type="ECO:0000256" key="8">
    <source>
        <dbReference type="SAM" id="MobiDB-lite"/>
    </source>
</evidence>
<evidence type="ECO:0000256" key="4">
    <source>
        <dbReference type="ARBA" id="ARBA00022989"/>
    </source>
</evidence>
<keyword evidence="3" id="KW-0735">Signal-anchor</keyword>
<evidence type="ECO:0000256" key="1">
    <source>
        <dbReference type="ARBA" id="ARBA00004323"/>
    </source>
</evidence>
<dbReference type="OrthoDB" id="204164at2759"/>
<proteinExistence type="inferred from homology"/>
<evidence type="ECO:0000256" key="5">
    <source>
        <dbReference type="ARBA" id="ARBA00023034"/>
    </source>
</evidence>
<keyword evidence="5" id="KW-0333">Golgi apparatus</keyword>
<dbReference type="GO" id="GO:0000136">
    <property type="term" value="C:mannan polymerase complex"/>
    <property type="evidence" value="ECO:0007669"/>
    <property type="project" value="TreeGrafter"/>
</dbReference>
<keyword evidence="2" id="KW-0812">Transmembrane</keyword>
<dbReference type="SUPFAM" id="SSF53448">
    <property type="entry name" value="Nucleotide-diphospho-sugar transferases"/>
    <property type="match status" value="1"/>
</dbReference>
<feature type="compositionally biased region" description="Low complexity" evidence="8">
    <location>
        <begin position="536"/>
        <end position="545"/>
    </location>
</feature>
<comment type="caution">
    <text evidence="9">The sequence shown here is derived from an EMBL/GenBank/DDBJ whole genome shotgun (WGS) entry which is preliminary data.</text>
</comment>
<evidence type="ECO:0000313" key="10">
    <source>
        <dbReference type="Proteomes" id="UP000309340"/>
    </source>
</evidence>
<comment type="subcellular location">
    <subcellularLocation>
        <location evidence="1">Golgi apparatus membrane</location>
        <topology evidence="1">Single-pass type II membrane protein</topology>
    </subcellularLocation>
</comment>
<dbReference type="Gene3D" id="3.90.550.10">
    <property type="entry name" value="Spore Coat Polysaccharide Biosynthesis Protein SpsA, Chain A"/>
    <property type="match status" value="1"/>
</dbReference>
<feature type="region of interest" description="Disordered" evidence="8">
    <location>
        <begin position="469"/>
        <end position="612"/>
    </location>
</feature>
<gene>
    <name evidence="9" type="ORF">B0A55_02185</name>
</gene>
<dbReference type="InterPro" id="IPR029044">
    <property type="entry name" value="Nucleotide-diphossugar_trans"/>
</dbReference>
<dbReference type="Proteomes" id="UP000309340">
    <property type="component" value="Unassembled WGS sequence"/>
</dbReference>
<name>A0A4V5NIB6_9PEZI</name>
<accession>A0A4V5NIB6</accession>
<feature type="compositionally biased region" description="Basic and acidic residues" evidence="8">
    <location>
        <begin position="597"/>
        <end position="606"/>
    </location>
</feature>
<keyword evidence="4" id="KW-1133">Transmembrane helix</keyword>
<keyword evidence="6" id="KW-0472">Membrane</keyword>
<dbReference type="GO" id="GO:0000032">
    <property type="term" value="P:cell wall mannoprotein biosynthetic process"/>
    <property type="evidence" value="ECO:0007669"/>
    <property type="project" value="TreeGrafter"/>
</dbReference>
<evidence type="ECO:0000256" key="6">
    <source>
        <dbReference type="ARBA" id="ARBA00023136"/>
    </source>
</evidence>
<evidence type="ECO:0008006" key="11">
    <source>
        <dbReference type="Google" id="ProtNLM"/>
    </source>
</evidence>
<organism evidence="9 10">
    <name type="scientific">Friedmanniomyces simplex</name>
    <dbReference type="NCBI Taxonomy" id="329884"/>
    <lineage>
        <taxon>Eukaryota</taxon>
        <taxon>Fungi</taxon>
        <taxon>Dikarya</taxon>
        <taxon>Ascomycota</taxon>
        <taxon>Pezizomycotina</taxon>
        <taxon>Dothideomycetes</taxon>
        <taxon>Dothideomycetidae</taxon>
        <taxon>Mycosphaerellales</taxon>
        <taxon>Teratosphaeriaceae</taxon>
        <taxon>Friedmanniomyces</taxon>
    </lineage>
</organism>
<evidence type="ECO:0000256" key="2">
    <source>
        <dbReference type="ARBA" id="ARBA00022692"/>
    </source>
</evidence>
<comment type="similarity">
    <text evidence="7">Belongs to the ANP1/MMN9/VAN1 family.</text>
</comment>
<dbReference type="GO" id="GO:0006487">
    <property type="term" value="P:protein N-linked glycosylation"/>
    <property type="evidence" value="ECO:0007669"/>
    <property type="project" value="TreeGrafter"/>
</dbReference>
<dbReference type="AlphaFoldDB" id="A0A4V5NIB6"/>
<dbReference type="EMBL" id="NAJQ01000034">
    <property type="protein sequence ID" value="TKA82489.1"/>
    <property type="molecule type" value="Genomic_DNA"/>
</dbReference>
<evidence type="ECO:0000313" key="9">
    <source>
        <dbReference type="EMBL" id="TKA82489.1"/>
    </source>
</evidence>
<feature type="compositionally biased region" description="Basic and acidic residues" evidence="8">
    <location>
        <begin position="469"/>
        <end position="496"/>
    </location>
</feature>
<dbReference type="InterPro" id="IPR052086">
    <property type="entry name" value="Mannan_Polymerase_Subunit"/>
</dbReference>
<dbReference type="Pfam" id="PF03452">
    <property type="entry name" value="Anp1"/>
    <property type="match status" value="1"/>
</dbReference>
<evidence type="ECO:0000256" key="3">
    <source>
        <dbReference type="ARBA" id="ARBA00022968"/>
    </source>
</evidence>
<dbReference type="PANTHER" id="PTHR43083">
    <property type="entry name" value="MANNAN POLYMERASE II"/>
    <property type="match status" value="1"/>
</dbReference>
<feature type="compositionally biased region" description="Polar residues" evidence="8">
    <location>
        <begin position="515"/>
        <end position="525"/>
    </location>
</feature>
<reference evidence="9 10" key="1">
    <citation type="submission" date="2017-03" db="EMBL/GenBank/DDBJ databases">
        <title>Genomes of endolithic fungi from Antarctica.</title>
        <authorList>
            <person name="Coleine C."/>
            <person name="Masonjones S."/>
            <person name="Stajich J.E."/>
        </authorList>
    </citation>
    <scope>NUCLEOTIDE SEQUENCE [LARGE SCALE GENOMIC DNA]</scope>
    <source>
        <strain evidence="9 10">CCFEE 5184</strain>
    </source>
</reference>
<feature type="compositionally biased region" description="Polar residues" evidence="8">
    <location>
        <begin position="561"/>
        <end position="571"/>
    </location>
</feature>
<feature type="compositionally biased region" description="Basic and acidic residues" evidence="8">
    <location>
        <begin position="576"/>
        <end position="590"/>
    </location>
</feature>
<dbReference type="STRING" id="329884.A0A4V5NIB6"/>
<keyword evidence="10" id="KW-1185">Reference proteome</keyword>
<evidence type="ECO:0000256" key="7">
    <source>
        <dbReference type="ARBA" id="ARBA00037964"/>
    </source>
</evidence>